<feature type="transmembrane region" description="Helical" evidence="6">
    <location>
        <begin position="12"/>
        <end position="31"/>
    </location>
</feature>
<feature type="transmembrane region" description="Helical" evidence="6">
    <location>
        <begin position="359"/>
        <end position="379"/>
    </location>
</feature>
<dbReference type="InterPro" id="IPR002797">
    <property type="entry name" value="Polysacc_synth"/>
</dbReference>
<feature type="transmembrane region" description="Helical" evidence="6">
    <location>
        <begin position="411"/>
        <end position="434"/>
    </location>
</feature>
<proteinExistence type="predicted"/>
<feature type="transmembrane region" description="Helical" evidence="6">
    <location>
        <begin position="85"/>
        <end position="104"/>
    </location>
</feature>
<keyword evidence="8" id="KW-1185">Reference proteome</keyword>
<evidence type="ECO:0000256" key="5">
    <source>
        <dbReference type="ARBA" id="ARBA00023136"/>
    </source>
</evidence>
<evidence type="ECO:0000256" key="2">
    <source>
        <dbReference type="ARBA" id="ARBA00022475"/>
    </source>
</evidence>
<feature type="transmembrane region" description="Helical" evidence="6">
    <location>
        <begin position="324"/>
        <end position="347"/>
    </location>
</feature>
<evidence type="ECO:0000256" key="1">
    <source>
        <dbReference type="ARBA" id="ARBA00004651"/>
    </source>
</evidence>
<dbReference type="PIRSF" id="PIRSF038958">
    <property type="entry name" value="PG_synth_SpoVB"/>
    <property type="match status" value="1"/>
</dbReference>
<dbReference type="PANTHER" id="PTHR30250:SF24">
    <property type="entry name" value="STAGE V SPORULATION PROTEIN B"/>
    <property type="match status" value="1"/>
</dbReference>
<organism evidence="7 8">
    <name type="scientific">Ruminococcus turbiniformis</name>
    <dbReference type="NCBI Taxonomy" id="2881258"/>
    <lineage>
        <taxon>Bacteria</taxon>
        <taxon>Bacillati</taxon>
        <taxon>Bacillota</taxon>
        <taxon>Clostridia</taxon>
        <taxon>Eubacteriales</taxon>
        <taxon>Oscillospiraceae</taxon>
        <taxon>Ruminococcus</taxon>
    </lineage>
</organism>
<keyword evidence="4 6" id="KW-1133">Transmembrane helix</keyword>
<feature type="transmembrane region" description="Helical" evidence="6">
    <location>
        <begin position="386"/>
        <end position="405"/>
    </location>
</feature>
<comment type="subcellular location">
    <subcellularLocation>
        <location evidence="1">Cell membrane</location>
        <topology evidence="1">Multi-pass membrane protein</topology>
    </subcellularLocation>
</comment>
<comment type="caution">
    <text evidence="7">The sequence shown here is derived from an EMBL/GenBank/DDBJ whole genome shotgun (WGS) entry which is preliminary data.</text>
</comment>
<evidence type="ECO:0000313" key="8">
    <source>
        <dbReference type="Proteomes" id="UP001198151"/>
    </source>
</evidence>
<evidence type="ECO:0000256" key="6">
    <source>
        <dbReference type="SAM" id="Phobius"/>
    </source>
</evidence>
<keyword evidence="3 6" id="KW-0812">Transmembrane</keyword>
<feature type="transmembrane region" description="Helical" evidence="6">
    <location>
        <begin position="124"/>
        <end position="147"/>
    </location>
</feature>
<dbReference type="RefSeq" id="WP_227707192.1">
    <property type="nucleotide sequence ID" value="NZ_JAJEQX010000008.1"/>
</dbReference>
<keyword evidence="5 6" id="KW-0472">Membrane</keyword>
<dbReference type="Pfam" id="PF01943">
    <property type="entry name" value="Polysacc_synt"/>
    <property type="match status" value="1"/>
</dbReference>
<sequence>MSVKQKLFRGAAILTAAGLISRGMGFFFRIFLSHAFGEENVGLYQLIFPVYTLCLSVTTGGIQTAVSRMVAEKVSLGKQKEAKSVLITALCLSLALSAIGLLLIQRNAAFIADTFLGDPRCAEMLLIISYAVPCAAVHSCICAYSFGLQKTSLPAASQLVEQTARILFVLLAFLAIDKSGRVPSVSLAAAGITAGEFFAALFSARALSRRASLPKPPARGEARKNLNELLRLSLPLTANRTAVTLLQSVEAASIPACLKLSGLTGSEALSLYGVLTGMALPCILFPSAITNSVGTVLLPAVSATSASGNRSGVFRLLKRAAGSCFILGLGSCLFFLLFGELIGTLLFHSDTAGKFILTLAWICPFLYTNSALISAINGLGKTGATFLINMTGLLIRIAGVFLMIPRFGITGYLWGLLASQFVITGLAAAVLILPNRSLTGRTERS</sequence>
<name>A0ABS8FY07_9FIRM</name>
<dbReference type="EMBL" id="JAJEQX010000008">
    <property type="protein sequence ID" value="MCC2254062.1"/>
    <property type="molecule type" value="Genomic_DNA"/>
</dbReference>
<dbReference type="CDD" id="cd13124">
    <property type="entry name" value="MATE_SpoVB_like"/>
    <property type="match status" value="1"/>
</dbReference>
<evidence type="ECO:0000256" key="4">
    <source>
        <dbReference type="ARBA" id="ARBA00022989"/>
    </source>
</evidence>
<evidence type="ECO:0000256" key="3">
    <source>
        <dbReference type="ARBA" id="ARBA00022692"/>
    </source>
</evidence>
<gene>
    <name evidence="7" type="ORF">LKD70_06360</name>
</gene>
<dbReference type="Proteomes" id="UP001198151">
    <property type="component" value="Unassembled WGS sequence"/>
</dbReference>
<dbReference type="PANTHER" id="PTHR30250">
    <property type="entry name" value="PST FAMILY PREDICTED COLANIC ACID TRANSPORTER"/>
    <property type="match status" value="1"/>
</dbReference>
<protein>
    <submittedName>
        <fullName evidence="7">Polysaccharide biosynthesis protein</fullName>
    </submittedName>
</protein>
<accession>A0ABS8FY07</accession>
<feature type="transmembrane region" description="Helical" evidence="6">
    <location>
        <begin position="43"/>
        <end position="65"/>
    </location>
</feature>
<reference evidence="7 8" key="1">
    <citation type="submission" date="2021-10" db="EMBL/GenBank/DDBJ databases">
        <title>Anaerobic single-cell dispensing facilitates the cultivation of human gut bacteria.</title>
        <authorList>
            <person name="Afrizal A."/>
        </authorList>
    </citation>
    <scope>NUCLEOTIDE SEQUENCE [LARGE SCALE GENOMIC DNA]</scope>
    <source>
        <strain evidence="7 8">CLA-AA-H200</strain>
    </source>
</reference>
<dbReference type="InterPro" id="IPR050833">
    <property type="entry name" value="Poly_Biosynth_Transport"/>
</dbReference>
<keyword evidence="2" id="KW-1003">Cell membrane</keyword>
<dbReference type="InterPro" id="IPR024923">
    <property type="entry name" value="PG_synth_SpoVB"/>
</dbReference>
<evidence type="ECO:0000313" key="7">
    <source>
        <dbReference type="EMBL" id="MCC2254062.1"/>
    </source>
</evidence>